<dbReference type="PANTHER" id="PTHR33734:SF22">
    <property type="entry name" value="MEMBRANE-BOUND LYTIC MUREIN TRANSGLYCOSYLASE D"/>
    <property type="match status" value="1"/>
</dbReference>
<dbReference type="RefSeq" id="WP_072987836.1">
    <property type="nucleotide sequence ID" value="NZ_FQYU01000001.1"/>
</dbReference>
<gene>
    <name evidence="4" type="ORF">SAMN04488513_101452</name>
</gene>
<dbReference type="EMBL" id="FQYU01000001">
    <property type="protein sequence ID" value="SHI49126.1"/>
    <property type="molecule type" value="Genomic_DNA"/>
</dbReference>
<dbReference type="GO" id="GO:0000270">
    <property type="term" value="P:peptidoglycan metabolic process"/>
    <property type="evidence" value="ECO:0007669"/>
    <property type="project" value="InterPro"/>
</dbReference>
<proteinExistence type="inferred from homology"/>
<dbReference type="Pfam" id="PF01476">
    <property type="entry name" value="LysM"/>
    <property type="match status" value="2"/>
</dbReference>
<dbReference type="CDD" id="cd00118">
    <property type="entry name" value="LysM"/>
    <property type="match status" value="2"/>
</dbReference>
<evidence type="ECO:0000313" key="4">
    <source>
        <dbReference type="EMBL" id="SHI49126.1"/>
    </source>
</evidence>
<dbReference type="AlphaFoldDB" id="A0A1M6BKD0"/>
<reference evidence="5" key="1">
    <citation type="submission" date="2016-11" db="EMBL/GenBank/DDBJ databases">
        <authorList>
            <person name="Varghese N."/>
            <person name="Submissions S."/>
        </authorList>
    </citation>
    <scope>NUCLEOTIDE SEQUENCE [LARGE SCALE GENOMIC DNA]</scope>
    <source>
        <strain evidence="5">DSM 19858</strain>
    </source>
</reference>
<feature type="domain" description="LysM" evidence="3">
    <location>
        <begin position="501"/>
        <end position="545"/>
    </location>
</feature>
<protein>
    <submittedName>
        <fullName evidence="4">Membrane-bound lytic murein transglycosylase D</fullName>
    </submittedName>
</protein>
<dbReference type="SMART" id="SM00257">
    <property type="entry name" value="LysM"/>
    <property type="match status" value="2"/>
</dbReference>
<dbReference type="STRING" id="192903.SAMN04488513_101452"/>
<dbReference type="SUPFAM" id="SSF54106">
    <property type="entry name" value="LysM domain"/>
    <property type="match status" value="2"/>
</dbReference>
<dbReference type="GO" id="GO:0016020">
    <property type="term" value="C:membrane"/>
    <property type="evidence" value="ECO:0007669"/>
    <property type="project" value="InterPro"/>
</dbReference>
<dbReference type="SUPFAM" id="SSF53955">
    <property type="entry name" value="Lysozyme-like"/>
    <property type="match status" value="1"/>
</dbReference>
<dbReference type="InterPro" id="IPR023346">
    <property type="entry name" value="Lysozyme-like_dom_sf"/>
</dbReference>
<feature type="region of interest" description="Disordered" evidence="2">
    <location>
        <begin position="483"/>
        <end position="508"/>
    </location>
</feature>
<dbReference type="InterPro" id="IPR008258">
    <property type="entry name" value="Transglycosylase_SLT_dom_1"/>
</dbReference>
<dbReference type="Gene3D" id="3.10.350.10">
    <property type="entry name" value="LysM domain"/>
    <property type="match status" value="2"/>
</dbReference>
<sequence length="550" mass="62529">MIRTRFGFLVLLAGFFCAVPIWAQQKDSLLVAQKDSLLALNQEVGEDTLAMDMKGVQLMERMAADSTELGDTSLSLIIDKVSRKYNLKDHSEAARYDSLWMKELAANASLSEEMFNEVEGIDFERTYPTSLSTDTLKARLARLNEKTPFNVEYNPSLENVIKSFLFRKRELMERMLTASQFYFPLFEQELDNYNIPLEMKYLSIVESALNPRARSRVGATGLWQFMYGTGRQYKLNISSYVDERSDPIKSTKAACQFLSKLYEIYGDWDLALAAYNSGPGNVNKAIRRSGGQKNYWNLRRFLPRETAGYVPAFLATMYLFEYAEEHGLKGQKVERPYFETDTVHVKALITFDQISELLEVSKEELMVLNPSYKLNVIPYIEGKTHALRLPKDVIGKFVANEEAIYEHVKKELESKESPLPQLVKQAEQNQIRYKVRSGDYLGKIAERYGVGVSQIKRWNGLRSNNLRVGQRLTIFPRRNPGAAVASSATTSSSQSFPPGTKTHTVRSGDSLWTISRKYPGITVENLRKWNGISGKNLKPGTKLKLCECSS</sequence>
<accession>A0A1M6BKD0</accession>
<dbReference type="Gene3D" id="1.10.530.10">
    <property type="match status" value="1"/>
</dbReference>
<dbReference type="CDD" id="cd16894">
    <property type="entry name" value="MltD-like"/>
    <property type="match status" value="1"/>
</dbReference>
<name>A0A1M6BKD0_9FLAO</name>
<evidence type="ECO:0000256" key="1">
    <source>
        <dbReference type="ARBA" id="ARBA00007734"/>
    </source>
</evidence>
<evidence type="ECO:0000256" key="2">
    <source>
        <dbReference type="SAM" id="MobiDB-lite"/>
    </source>
</evidence>
<evidence type="ECO:0000259" key="3">
    <source>
        <dbReference type="PROSITE" id="PS51782"/>
    </source>
</evidence>
<feature type="domain" description="LysM" evidence="3">
    <location>
        <begin position="431"/>
        <end position="474"/>
    </location>
</feature>
<dbReference type="Proteomes" id="UP000184543">
    <property type="component" value="Unassembled WGS sequence"/>
</dbReference>
<comment type="similarity">
    <text evidence="1">Belongs to the transglycosylase Slt family.</text>
</comment>
<feature type="compositionally biased region" description="Low complexity" evidence="2">
    <location>
        <begin position="483"/>
        <end position="495"/>
    </location>
</feature>
<dbReference type="PROSITE" id="PS51782">
    <property type="entry name" value="LYSM"/>
    <property type="match status" value="2"/>
</dbReference>
<keyword evidence="5" id="KW-1185">Reference proteome</keyword>
<organism evidence="4 5">
    <name type="scientific">Pseudozobellia thermophila</name>
    <dbReference type="NCBI Taxonomy" id="192903"/>
    <lineage>
        <taxon>Bacteria</taxon>
        <taxon>Pseudomonadati</taxon>
        <taxon>Bacteroidota</taxon>
        <taxon>Flavobacteriia</taxon>
        <taxon>Flavobacteriales</taxon>
        <taxon>Flavobacteriaceae</taxon>
        <taxon>Pseudozobellia</taxon>
    </lineage>
</organism>
<dbReference type="PANTHER" id="PTHR33734">
    <property type="entry name" value="LYSM DOMAIN-CONTAINING GPI-ANCHORED PROTEIN 2"/>
    <property type="match status" value="1"/>
</dbReference>
<dbReference type="PROSITE" id="PS00922">
    <property type="entry name" value="TRANSGLYCOSYLASE"/>
    <property type="match status" value="1"/>
</dbReference>
<dbReference type="Pfam" id="PF01464">
    <property type="entry name" value="SLT"/>
    <property type="match status" value="1"/>
</dbReference>
<dbReference type="GO" id="GO:0008932">
    <property type="term" value="F:lytic endotransglycosylase activity"/>
    <property type="evidence" value="ECO:0007669"/>
    <property type="project" value="TreeGrafter"/>
</dbReference>
<dbReference type="OrthoDB" id="9815002at2"/>
<evidence type="ECO:0000313" key="5">
    <source>
        <dbReference type="Proteomes" id="UP000184543"/>
    </source>
</evidence>
<dbReference type="InterPro" id="IPR036779">
    <property type="entry name" value="LysM_dom_sf"/>
</dbReference>
<dbReference type="InterPro" id="IPR000189">
    <property type="entry name" value="Transglyc_AS"/>
</dbReference>
<dbReference type="InterPro" id="IPR018392">
    <property type="entry name" value="LysM"/>
</dbReference>